<evidence type="ECO:0000313" key="4">
    <source>
        <dbReference type="EMBL" id="KZR99011.1"/>
    </source>
</evidence>
<dbReference type="AlphaFoldDB" id="A0A164GIR1"/>
<comment type="similarity">
    <text evidence="1">Belongs to the UDP-glycosyltransferase family.</text>
</comment>
<keyword evidence="3 4" id="KW-0808">Transferase</keyword>
<dbReference type="Proteomes" id="UP000076858">
    <property type="component" value="Unassembled WGS sequence"/>
</dbReference>
<dbReference type="InterPro" id="IPR050271">
    <property type="entry name" value="UDP-glycosyltransferase"/>
</dbReference>
<organism evidence="4 5">
    <name type="scientific">Daphnia magna</name>
    <dbReference type="NCBI Taxonomy" id="35525"/>
    <lineage>
        <taxon>Eukaryota</taxon>
        <taxon>Metazoa</taxon>
        <taxon>Ecdysozoa</taxon>
        <taxon>Arthropoda</taxon>
        <taxon>Crustacea</taxon>
        <taxon>Branchiopoda</taxon>
        <taxon>Diplostraca</taxon>
        <taxon>Cladocera</taxon>
        <taxon>Anomopoda</taxon>
        <taxon>Daphniidae</taxon>
        <taxon>Daphnia</taxon>
    </lineage>
</organism>
<proteinExistence type="inferred from homology"/>
<dbReference type="SUPFAM" id="SSF53756">
    <property type="entry name" value="UDP-Glycosyltransferase/glycogen phosphorylase"/>
    <property type="match status" value="1"/>
</dbReference>
<evidence type="ECO:0000313" key="5">
    <source>
        <dbReference type="Proteomes" id="UP000076858"/>
    </source>
</evidence>
<protein>
    <submittedName>
        <fullName evidence="4">UDP-glucuronosyltransferase 2B20</fullName>
    </submittedName>
</protein>
<gene>
    <name evidence="4" type="ORF">APZ42_005307</name>
</gene>
<dbReference type="Gene3D" id="3.40.50.2000">
    <property type="entry name" value="Glycogen Phosphorylase B"/>
    <property type="match status" value="1"/>
</dbReference>
<feature type="non-terminal residue" evidence="4">
    <location>
        <position position="88"/>
    </location>
</feature>
<evidence type="ECO:0000256" key="2">
    <source>
        <dbReference type="ARBA" id="ARBA00022676"/>
    </source>
</evidence>
<name>A0A164GIR1_9CRUS</name>
<dbReference type="Pfam" id="PF00201">
    <property type="entry name" value="UDPGT"/>
    <property type="match status" value="1"/>
</dbReference>
<dbReference type="PANTHER" id="PTHR48043:SF159">
    <property type="entry name" value="EG:EG0003.4 PROTEIN-RELATED"/>
    <property type="match status" value="1"/>
</dbReference>
<evidence type="ECO:0000256" key="3">
    <source>
        <dbReference type="ARBA" id="ARBA00022679"/>
    </source>
</evidence>
<keyword evidence="5" id="KW-1185">Reference proteome</keyword>
<keyword evidence="2" id="KW-0328">Glycosyltransferase</keyword>
<accession>A0A164GIR1</accession>
<reference evidence="4 5" key="1">
    <citation type="submission" date="2016-03" db="EMBL/GenBank/DDBJ databases">
        <title>EvidentialGene: Evidence-directed Construction of Genes on Genomes.</title>
        <authorList>
            <person name="Gilbert D.G."/>
            <person name="Choi J.-H."/>
            <person name="Mockaitis K."/>
            <person name="Colbourne J."/>
            <person name="Pfrender M."/>
        </authorList>
    </citation>
    <scope>NUCLEOTIDE SEQUENCE [LARGE SCALE GENOMIC DNA]</scope>
    <source>
        <strain evidence="4 5">Xinb3</strain>
        <tissue evidence="4">Complete organism</tissue>
    </source>
</reference>
<comment type="caution">
    <text evidence="4">The sequence shown here is derived from an EMBL/GenBank/DDBJ whole genome shotgun (WGS) entry which is preliminary data.</text>
</comment>
<dbReference type="InterPro" id="IPR002213">
    <property type="entry name" value="UDP_glucos_trans"/>
</dbReference>
<dbReference type="EMBL" id="LRGB01015003">
    <property type="protein sequence ID" value="KZR99011.1"/>
    <property type="molecule type" value="Genomic_DNA"/>
</dbReference>
<dbReference type="STRING" id="35525.A0A164GIR1"/>
<evidence type="ECO:0000256" key="1">
    <source>
        <dbReference type="ARBA" id="ARBA00009995"/>
    </source>
</evidence>
<dbReference type="GO" id="GO:0008194">
    <property type="term" value="F:UDP-glycosyltransferase activity"/>
    <property type="evidence" value="ECO:0007669"/>
    <property type="project" value="InterPro"/>
</dbReference>
<sequence>EEISDGIRRFLLSTFAKLTHRVVMKWENESKFGRDEIIPHKVKLLHWLLQQDLLGQPKIKLFINHGGLNSKQEAIYHGVPFIALPIFA</sequence>
<dbReference type="PANTHER" id="PTHR48043">
    <property type="entry name" value="EG:EG0003.4 PROTEIN-RELATED"/>
    <property type="match status" value="1"/>
</dbReference>
<feature type="non-terminal residue" evidence="4">
    <location>
        <position position="1"/>
    </location>
</feature>
<dbReference type="OrthoDB" id="5835829at2759"/>